<dbReference type="InterPro" id="IPR013783">
    <property type="entry name" value="Ig-like_fold"/>
</dbReference>
<protein>
    <recommendedName>
        <fullName evidence="4">RRM domain-containing protein</fullName>
    </recommendedName>
</protein>
<feature type="compositionally biased region" description="Polar residues" evidence="3">
    <location>
        <begin position="968"/>
        <end position="977"/>
    </location>
</feature>
<evidence type="ECO:0000256" key="3">
    <source>
        <dbReference type="SAM" id="MobiDB-lite"/>
    </source>
</evidence>
<feature type="compositionally biased region" description="Basic and acidic residues" evidence="3">
    <location>
        <begin position="721"/>
        <end position="773"/>
    </location>
</feature>
<dbReference type="CDD" id="cd00590">
    <property type="entry name" value="RRM_SF"/>
    <property type="match status" value="1"/>
</dbReference>
<dbReference type="PROSITE" id="PS50102">
    <property type="entry name" value="RRM"/>
    <property type="match status" value="1"/>
</dbReference>
<dbReference type="GO" id="GO:0003723">
    <property type="term" value="F:RNA binding"/>
    <property type="evidence" value="ECO:0007669"/>
    <property type="project" value="UniProtKB-UniRule"/>
</dbReference>
<dbReference type="InterPro" id="IPR000504">
    <property type="entry name" value="RRM_dom"/>
</dbReference>
<feature type="compositionally biased region" description="Basic residues" evidence="3">
    <location>
        <begin position="544"/>
        <end position="559"/>
    </location>
</feature>
<feature type="region of interest" description="Disordered" evidence="3">
    <location>
        <begin position="504"/>
        <end position="880"/>
    </location>
</feature>
<dbReference type="PANTHER" id="PTHR32343">
    <property type="entry name" value="SERINE/ARGININE-RICH SPLICING FACTOR"/>
    <property type="match status" value="1"/>
</dbReference>
<dbReference type="InterPro" id="IPR001298">
    <property type="entry name" value="Filamin/ABP280_rpt"/>
</dbReference>
<feature type="compositionally biased region" description="Basic residues" evidence="3">
    <location>
        <begin position="518"/>
        <end position="537"/>
    </location>
</feature>
<dbReference type="EMBL" id="JAUJYN010000005">
    <property type="protein sequence ID" value="KAK1270808.1"/>
    <property type="molecule type" value="Genomic_DNA"/>
</dbReference>
<evidence type="ECO:0000313" key="5">
    <source>
        <dbReference type="EMBL" id="KAK1270808.1"/>
    </source>
</evidence>
<dbReference type="PROSITE" id="PS50194">
    <property type="entry name" value="FILAMIN_REPEAT"/>
    <property type="match status" value="1"/>
</dbReference>
<proteinExistence type="predicted"/>
<feature type="compositionally biased region" description="Basic residues" evidence="3">
    <location>
        <begin position="617"/>
        <end position="644"/>
    </location>
</feature>
<feature type="compositionally biased region" description="Basic residues" evidence="3">
    <location>
        <begin position="655"/>
        <end position="664"/>
    </location>
</feature>
<accession>A0AAV9B284</accession>
<feature type="region of interest" description="Disordered" evidence="3">
    <location>
        <begin position="1104"/>
        <end position="1131"/>
    </location>
</feature>
<keyword evidence="6" id="KW-1185">Reference proteome</keyword>
<dbReference type="SUPFAM" id="SSF81296">
    <property type="entry name" value="E set domains"/>
    <property type="match status" value="1"/>
</dbReference>
<reference evidence="5" key="2">
    <citation type="submission" date="2023-06" db="EMBL/GenBank/DDBJ databases">
        <authorList>
            <person name="Ma L."/>
            <person name="Liu K.-W."/>
            <person name="Li Z."/>
            <person name="Hsiao Y.-Y."/>
            <person name="Qi Y."/>
            <person name="Fu T."/>
            <person name="Tang G."/>
            <person name="Zhang D."/>
            <person name="Sun W.-H."/>
            <person name="Liu D.-K."/>
            <person name="Li Y."/>
            <person name="Chen G.-Z."/>
            <person name="Liu X.-D."/>
            <person name="Liao X.-Y."/>
            <person name="Jiang Y.-T."/>
            <person name="Yu X."/>
            <person name="Hao Y."/>
            <person name="Huang J."/>
            <person name="Zhao X.-W."/>
            <person name="Ke S."/>
            <person name="Chen Y.-Y."/>
            <person name="Wu W.-L."/>
            <person name="Hsu J.-L."/>
            <person name="Lin Y.-F."/>
            <person name="Huang M.-D."/>
            <person name="Li C.-Y."/>
            <person name="Huang L."/>
            <person name="Wang Z.-W."/>
            <person name="Zhao X."/>
            <person name="Zhong W.-Y."/>
            <person name="Peng D.-H."/>
            <person name="Ahmad S."/>
            <person name="Lan S."/>
            <person name="Zhang J.-S."/>
            <person name="Tsai W.-C."/>
            <person name="Van De Peer Y."/>
            <person name="Liu Z.-J."/>
        </authorList>
    </citation>
    <scope>NUCLEOTIDE SEQUENCE</scope>
    <source>
        <strain evidence="5">SCP</strain>
        <tissue evidence="5">Leaves</tissue>
    </source>
</reference>
<dbReference type="InterPro" id="IPR017868">
    <property type="entry name" value="Filamin/ABP280_repeat-like"/>
</dbReference>
<feature type="compositionally biased region" description="Low complexity" evidence="3">
    <location>
        <begin position="49"/>
        <end position="70"/>
    </location>
</feature>
<evidence type="ECO:0000313" key="6">
    <source>
        <dbReference type="Proteomes" id="UP001179952"/>
    </source>
</evidence>
<keyword evidence="2" id="KW-0694">RNA-binding</keyword>
<name>A0AAV9B284_ACOGR</name>
<feature type="domain" description="RRM" evidence="4">
    <location>
        <begin position="351"/>
        <end position="422"/>
    </location>
</feature>
<dbReference type="AlphaFoldDB" id="A0AAV9B284"/>
<comment type="caution">
    <text evidence="5">The sequence shown here is derived from an EMBL/GenBank/DDBJ whole genome shotgun (WGS) entry which is preliminary data.</text>
</comment>
<organism evidence="5 6">
    <name type="scientific">Acorus gramineus</name>
    <name type="common">Dwarf sweet flag</name>
    <dbReference type="NCBI Taxonomy" id="55184"/>
    <lineage>
        <taxon>Eukaryota</taxon>
        <taxon>Viridiplantae</taxon>
        <taxon>Streptophyta</taxon>
        <taxon>Embryophyta</taxon>
        <taxon>Tracheophyta</taxon>
        <taxon>Spermatophyta</taxon>
        <taxon>Magnoliopsida</taxon>
        <taxon>Liliopsida</taxon>
        <taxon>Acoraceae</taxon>
        <taxon>Acorus</taxon>
    </lineage>
</organism>
<feature type="repeat" description="Filamin" evidence="1">
    <location>
        <begin position="82"/>
        <end position="186"/>
    </location>
</feature>
<feature type="region of interest" description="Disordered" evidence="3">
    <location>
        <begin position="946"/>
        <end position="1030"/>
    </location>
</feature>
<feature type="compositionally biased region" description="Basic residues" evidence="3">
    <location>
        <begin position="837"/>
        <end position="850"/>
    </location>
</feature>
<feature type="region of interest" description="Disordered" evidence="3">
    <location>
        <begin position="49"/>
        <end position="101"/>
    </location>
</feature>
<dbReference type="SUPFAM" id="SSF54928">
    <property type="entry name" value="RNA-binding domain, RBD"/>
    <property type="match status" value="1"/>
</dbReference>
<evidence type="ECO:0000256" key="1">
    <source>
        <dbReference type="PROSITE-ProRule" id="PRU00087"/>
    </source>
</evidence>
<dbReference type="Pfam" id="PF00076">
    <property type="entry name" value="RRM_1"/>
    <property type="match status" value="1"/>
</dbReference>
<dbReference type="PANTHER" id="PTHR32343:SF8">
    <property type="entry name" value="RNA RECOGNITION MOTIF (RRM)-CONTAINING PROTEIN"/>
    <property type="match status" value="1"/>
</dbReference>
<reference evidence="5" key="1">
    <citation type="journal article" date="2023" name="Nat. Commun.">
        <title>Diploid and tetraploid genomes of Acorus and the evolution of monocots.</title>
        <authorList>
            <person name="Ma L."/>
            <person name="Liu K.W."/>
            <person name="Li Z."/>
            <person name="Hsiao Y.Y."/>
            <person name="Qi Y."/>
            <person name="Fu T."/>
            <person name="Tang G.D."/>
            <person name="Zhang D."/>
            <person name="Sun W.H."/>
            <person name="Liu D.K."/>
            <person name="Li Y."/>
            <person name="Chen G.Z."/>
            <person name="Liu X.D."/>
            <person name="Liao X.Y."/>
            <person name="Jiang Y.T."/>
            <person name="Yu X."/>
            <person name="Hao Y."/>
            <person name="Huang J."/>
            <person name="Zhao X.W."/>
            <person name="Ke S."/>
            <person name="Chen Y.Y."/>
            <person name="Wu W.L."/>
            <person name="Hsu J.L."/>
            <person name="Lin Y.F."/>
            <person name="Huang M.D."/>
            <person name="Li C.Y."/>
            <person name="Huang L."/>
            <person name="Wang Z.W."/>
            <person name="Zhao X."/>
            <person name="Zhong W.Y."/>
            <person name="Peng D.H."/>
            <person name="Ahmad S."/>
            <person name="Lan S."/>
            <person name="Zhang J.S."/>
            <person name="Tsai W.C."/>
            <person name="Van de Peer Y."/>
            <person name="Liu Z.J."/>
        </authorList>
    </citation>
    <scope>NUCLEOTIDE SEQUENCE</scope>
    <source>
        <strain evidence="5">SCP</strain>
    </source>
</reference>
<feature type="compositionally biased region" description="Acidic residues" evidence="3">
    <location>
        <begin position="1006"/>
        <end position="1019"/>
    </location>
</feature>
<dbReference type="Proteomes" id="UP001179952">
    <property type="component" value="Unassembled WGS sequence"/>
</dbReference>
<feature type="compositionally biased region" description="Basic and acidic residues" evidence="3">
    <location>
        <begin position="803"/>
        <end position="836"/>
    </location>
</feature>
<evidence type="ECO:0000259" key="4">
    <source>
        <dbReference type="PROSITE" id="PS50102"/>
    </source>
</evidence>
<sequence>MADRGSSSAASTAVKPIWVKQAEEARLKSEAETAAAAKAAFEATFKAIEKSSSSPVKANPSSSPSSPSSNSDDDRPEVSKPVGPVDPSRCTAAGAGIGGGSAGTPSSFVVVSKDSDGRRVSSGGASLQVRVSPGVGVGGADIDGIVKDTNDGSYTVTYGVPKRGNYMVHVELNGKPIMGSPFPVFFSAGVAATPVTAAVGATTTAGIVGQSPYPNLINQTMPNMPNYAGSVSGAFPGLMGMIQPGSSSAGVVLPGIGASLGEVCREYLNGRCVKTDCKLGHPPHGMLMAALAAATTMGTLSQAPMAPSAAAMAAAQAIMAAQALQAHAAQAQRSEAAASSDEAGKADALKKTVQVSNLSPLLTVEQLKQLFGYCGTVVDCTITDSKHFAYIEYSKSEEATAALALNNMDVGGRPLNVEMAKSLPSKSVLGNSSLLQSSLPLVMQQAVQMQQMQFQQALLMQQTMASQQAANRAATMKSASDTATAIAAEITKKLKADGVVTEEIEVKKKSRSPSPARPKSRSKSRSPIKYRRSRRSRSFSPPVRHPRDRRSRSPVRSRHYPSYGYERRSYRDARNGHSRDGRRESERSRDHYSSSRRNRSRSASPDARKSSRARSPSPKHHRESISPRRKPRAGSKSPRHHRRSGSSPRRERGATSRHSRRSRSRSPEGRHRSRDRDDKGKSERSKTDHRKSEKGSSTVIEPEAKDSTEKGGSVAPSAVTPKKDSKSSDERAEKVRKDAERSKKSRSDDRMSDKTDASSKDRNLLVKDLDYSQKKKATSSPKLKSYKRGSASVDDEPFLGGDDSSRHEKSNSGRRKREEINHSKDDYEYQGEDRRVSSRSKRSSKHHKSAHSSEVGDRDKLKRSKSGYSEAEKNDVINKEAMLVESGGPLEIKEMSMNSPKSGSLSAEAGALSVLKENHGEIFEQKNGHPENTNIFNKVLNHVGESSAQMLGDEEPFQNVEAFKQEKPTPQSETPSVVDQDHVDGSSPLHSKIDSGRTDPINQQQDSEDCDFEGSGEDESNARPSKLSSYEKVSIMEDKIDSVTTDTHFASEDSHVLQDHASCANASRSSGYKFLDVDGSEIVKPSSAFEGQIWESHGINVFVTPGSTDTSTTMANKIRISEEGLSDGKNN</sequence>
<dbReference type="InterPro" id="IPR012677">
    <property type="entry name" value="Nucleotide-bd_a/b_plait_sf"/>
</dbReference>
<dbReference type="SMART" id="SM00557">
    <property type="entry name" value="IG_FLMN"/>
    <property type="match status" value="1"/>
</dbReference>
<evidence type="ECO:0000256" key="2">
    <source>
        <dbReference type="PROSITE-ProRule" id="PRU00176"/>
    </source>
</evidence>
<dbReference type="InterPro" id="IPR035979">
    <property type="entry name" value="RBD_domain_sf"/>
</dbReference>
<feature type="compositionally biased region" description="Basic and acidic residues" evidence="3">
    <location>
        <begin position="565"/>
        <end position="593"/>
    </location>
</feature>
<dbReference type="Pfam" id="PF00630">
    <property type="entry name" value="Filamin"/>
    <property type="match status" value="1"/>
</dbReference>
<dbReference type="InterPro" id="IPR014756">
    <property type="entry name" value="Ig_E-set"/>
</dbReference>
<dbReference type="Gene3D" id="3.30.70.330">
    <property type="match status" value="1"/>
</dbReference>
<gene>
    <name evidence="5" type="ORF">QJS04_geneDACA004491</name>
</gene>
<feature type="compositionally biased region" description="Basic and acidic residues" evidence="3">
    <location>
        <begin position="665"/>
        <end position="694"/>
    </location>
</feature>
<dbReference type="Gene3D" id="2.60.40.10">
    <property type="entry name" value="Immunoglobulins"/>
    <property type="match status" value="1"/>
</dbReference>
<feature type="compositionally biased region" description="Polar residues" evidence="3">
    <location>
        <begin position="1105"/>
        <end position="1115"/>
    </location>
</feature>
<dbReference type="SMART" id="SM00360">
    <property type="entry name" value="RRM"/>
    <property type="match status" value="1"/>
</dbReference>